<dbReference type="RefSeq" id="WP_119857316.1">
    <property type="nucleotide sequence ID" value="NZ_QYYD01000014.1"/>
</dbReference>
<organism evidence="1 2">
    <name type="scientific">Rhodopseudomonas palustris</name>
    <dbReference type="NCBI Taxonomy" id="1076"/>
    <lineage>
        <taxon>Bacteria</taxon>
        <taxon>Pseudomonadati</taxon>
        <taxon>Pseudomonadota</taxon>
        <taxon>Alphaproteobacteria</taxon>
        <taxon>Hyphomicrobiales</taxon>
        <taxon>Nitrobacteraceae</taxon>
        <taxon>Rhodopseudomonas</taxon>
    </lineage>
</organism>
<accession>A0A418V434</accession>
<dbReference type="InterPro" id="IPR009752">
    <property type="entry name" value="Phage_Mu_GpJ"/>
</dbReference>
<evidence type="ECO:0000313" key="2">
    <source>
        <dbReference type="Proteomes" id="UP000285523"/>
    </source>
</evidence>
<reference evidence="1 2" key="1">
    <citation type="submission" date="2018-09" db="EMBL/GenBank/DDBJ databases">
        <title>Draft genome sequence of Rhodopseudomonas palustris 2.1.18.</title>
        <authorList>
            <person name="Robertson S.L."/>
            <person name="Meyer T.E."/>
            <person name="Kyndt J.A."/>
        </authorList>
    </citation>
    <scope>NUCLEOTIDE SEQUENCE [LARGE SCALE GENOMIC DNA]</scope>
    <source>
        <strain evidence="1 2">2.1.18</strain>
    </source>
</reference>
<dbReference type="Proteomes" id="UP000285523">
    <property type="component" value="Unassembled WGS sequence"/>
</dbReference>
<name>A0A418V434_RHOPL</name>
<gene>
    <name evidence="1" type="ORF">D4Q52_14675</name>
</gene>
<protein>
    <submittedName>
        <fullName evidence="1">DUF1320 domain-containing protein</fullName>
    </submittedName>
</protein>
<comment type="caution">
    <text evidence="1">The sequence shown here is derived from an EMBL/GenBank/DDBJ whole genome shotgun (WGS) entry which is preliminary data.</text>
</comment>
<sequence length="142" mass="15091">MSYTSQADLVERYGGAMLIDLTDRADPPVGAIDAAVVARALADTDAAIDGYLKSRYALPLPTVPPLLRDLAQAIAVYKLHRDTVSDKIKSDYVDALKTLNLISSGTVQLDVAGAEPAASGAHGVRITDRDRPLTADNLRGFI</sequence>
<dbReference type="EMBL" id="QYYD01000014">
    <property type="protein sequence ID" value="RJF70871.1"/>
    <property type="molecule type" value="Genomic_DNA"/>
</dbReference>
<evidence type="ECO:0000313" key="1">
    <source>
        <dbReference type="EMBL" id="RJF70871.1"/>
    </source>
</evidence>
<dbReference type="Pfam" id="PF07030">
    <property type="entry name" value="Phage_Mu_Gp36"/>
    <property type="match status" value="1"/>
</dbReference>
<dbReference type="AlphaFoldDB" id="A0A418V434"/>
<dbReference type="OrthoDB" id="9812088at2"/>
<proteinExistence type="predicted"/>